<keyword evidence="4" id="KW-1185">Reference proteome</keyword>
<dbReference type="Gene3D" id="3.40.50.1820">
    <property type="entry name" value="alpha/beta hydrolase"/>
    <property type="match status" value="1"/>
</dbReference>
<dbReference type="InterPro" id="IPR013094">
    <property type="entry name" value="AB_hydrolase_3"/>
</dbReference>
<dbReference type="Pfam" id="PF07859">
    <property type="entry name" value="Abhydrolase_3"/>
    <property type="match status" value="1"/>
</dbReference>
<dbReference type="AlphaFoldDB" id="A0AAD4XLV8"/>
<evidence type="ECO:0000256" key="1">
    <source>
        <dbReference type="SAM" id="MobiDB-lite"/>
    </source>
</evidence>
<dbReference type="EMBL" id="JAJJMB010008255">
    <property type="protein sequence ID" value="KAI3924938.1"/>
    <property type="molecule type" value="Genomic_DNA"/>
</dbReference>
<dbReference type="SUPFAM" id="SSF53474">
    <property type="entry name" value="alpha/beta-Hydrolases"/>
    <property type="match status" value="1"/>
</dbReference>
<protein>
    <recommendedName>
        <fullName evidence="2">Alpha/beta hydrolase fold-3 domain-containing protein</fullName>
    </recommendedName>
</protein>
<evidence type="ECO:0000313" key="3">
    <source>
        <dbReference type="EMBL" id="KAI3924938.1"/>
    </source>
</evidence>
<evidence type="ECO:0000313" key="4">
    <source>
        <dbReference type="Proteomes" id="UP001202328"/>
    </source>
</evidence>
<sequence length="153" mass="17418">MVNHLLVLIAYVEYRLAPENRLPAAYDDAIEALIFKKDNWTLVLKFSLDVVNGDPWLRDYVDFIMGCSSGGKYCVSQPIQISGLILNHLYLSGFQRTGSELRSIHDKIPSLAKTDVMWELALPHNANQDHADFNPMAKDTTSRKKLDNERLIK</sequence>
<gene>
    <name evidence="3" type="ORF">MKW98_002847</name>
</gene>
<reference evidence="3" key="1">
    <citation type="submission" date="2022-04" db="EMBL/GenBank/DDBJ databases">
        <title>A functionally conserved STORR gene fusion in Papaver species that diverged 16.8 million years ago.</title>
        <authorList>
            <person name="Catania T."/>
        </authorList>
    </citation>
    <scope>NUCLEOTIDE SEQUENCE</scope>
    <source>
        <strain evidence="3">S-188037</strain>
    </source>
</reference>
<proteinExistence type="predicted"/>
<name>A0AAD4XLV8_9MAGN</name>
<organism evidence="3 4">
    <name type="scientific">Papaver atlanticum</name>
    <dbReference type="NCBI Taxonomy" id="357466"/>
    <lineage>
        <taxon>Eukaryota</taxon>
        <taxon>Viridiplantae</taxon>
        <taxon>Streptophyta</taxon>
        <taxon>Embryophyta</taxon>
        <taxon>Tracheophyta</taxon>
        <taxon>Spermatophyta</taxon>
        <taxon>Magnoliopsida</taxon>
        <taxon>Ranunculales</taxon>
        <taxon>Papaveraceae</taxon>
        <taxon>Papaveroideae</taxon>
        <taxon>Papaver</taxon>
    </lineage>
</organism>
<dbReference type="GO" id="GO:0016787">
    <property type="term" value="F:hydrolase activity"/>
    <property type="evidence" value="ECO:0007669"/>
    <property type="project" value="InterPro"/>
</dbReference>
<evidence type="ECO:0000259" key="2">
    <source>
        <dbReference type="Pfam" id="PF07859"/>
    </source>
</evidence>
<feature type="region of interest" description="Disordered" evidence="1">
    <location>
        <begin position="129"/>
        <end position="153"/>
    </location>
</feature>
<dbReference type="InterPro" id="IPR029058">
    <property type="entry name" value="AB_hydrolase_fold"/>
</dbReference>
<dbReference type="PANTHER" id="PTHR23024:SF113">
    <property type="entry name" value="CARBOXYLESTERASE 8-RELATED"/>
    <property type="match status" value="1"/>
</dbReference>
<accession>A0AAD4XLV8</accession>
<feature type="compositionally biased region" description="Basic and acidic residues" evidence="1">
    <location>
        <begin position="140"/>
        <end position="153"/>
    </location>
</feature>
<dbReference type="PANTHER" id="PTHR23024">
    <property type="entry name" value="ARYLACETAMIDE DEACETYLASE"/>
    <property type="match status" value="1"/>
</dbReference>
<dbReference type="Proteomes" id="UP001202328">
    <property type="component" value="Unassembled WGS sequence"/>
</dbReference>
<comment type="caution">
    <text evidence="3">The sequence shown here is derived from an EMBL/GenBank/DDBJ whole genome shotgun (WGS) entry which is preliminary data.</text>
</comment>
<feature type="domain" description="Alpha/beta hydrolase fold-3" evidence="2">
    <location>
        <begin position="2"/>
        <end position="139"/>
    </location>
</feature>
<dbReference type="InterPro" id="IPR050466">
    <property type="entry name" value="Carboxylest/Gibb_receptor"/>
</dbReference>